<dbReference type="AlphaFoldDB" id="A0A1N7MFN4"/>
<dbReference type="Proteomes" id="UP000185639">
    <property type="component" value="Unassembled WGS sequence"/>
</dbReference>
<evidence type="ECO:0000259" key="3">
    <source>
        <dbReference type="Pfam" id="PF00483"/>
    </source>
</evidence>
<dbReference type="PANTHER" id="PTHR43584:SF8">
    <property type="entry name" value="N-ACETYLMURAMATE ALPHA-1-PHOSPHATE URIDYLYLTRANSFERASE"/>
    <property type="match status" value="1"/>
</dbReference>
<gene>
    <name evidence="4" type="ORF">SAMN05421686_105148</name>
</gene>
<protein>
    <submittedName>
        <fullName evidence="4">MurNAc alpha-1-phosphate uridylyltransferase</fullName>
    </submittedName>
</protein>
<dbReference type="InterPro" id="IPR054790">
    <property type="entry name" value="MurU"/>
</dbReference>
<dbReference type="Gene3D" id="3.90.550.10">
    <property type="entry name" value="Spore Coat Polysaccharide Biosynthesis Protein SpsA, Chain A"/>
    <property type="match status" value="1"/>
</dbReference>
<dbReference type="PANTHER" id="PTHR43584">
    <property type="entry name" value="NUCLEOTIDYL TRANSFERASE"/>
    <property type="match status" value="1"/>
</dbReference>
<proteinExistence type="predicted"/>
<dbReference type="OrthoDB" id="9788272at2"/>
<dbReference type="EMBL" id="FTOH01000005">
    <property type="protein sequence ID" value="SIS84769.1"/>
    <property type="molecule type" value="Genomic_DNA"/>
</dbReference>
<feature type="domain" description="Nucleotidyl transferase" evidence="3">
    <location>
        <begin position="2"/>
        <end position="126"/>
    </location>
</feature>
<name>A0A1N7MFN4_9GAMM</name>
<evidence type="ECO:0000256" key="2">
    <source>
        <dbReference type="ARBA" id="ARBA00022695"/>
    </source>
</evidence>
<dbReference type="GO" id="GO:0016779">
    <property type="term" value="F:nucleotidyltransferase activity"/>
    <property type="evidence" value="ECO:0007669"/>
    <property type="project" value="UniProtKB-KW"/>
</dbReference>
<dbReference type="NCBIfam" id="NF045761">
    <property type="entry name" value="NAMPUrTaseMurU"/>
    <property type="match status" value="1"/>
</dbReference>
<accession>A0A1N7MFN4</accession>
<dbReference type="InterPro" id="IPR050065">
    <property type="entry name" value="GlmU-like"/>
</dbReference>
<keyword evidence="2 4" id="KW-0548">Nucleotidyltransferase</keyword>
<dbReference type="STRING" id="484498.SAMN05421686_105148"/>
<dbReference type="InterPro" id="IPR029044">
    <property type="entry name" value="Nucleotide-diphossugar_trans"/>
</dbReference>
<evidence type="ECO:0000313" key="5">
    <source>
        <dbReference type="Proteomes" id="UP000185639"/>
    </source>
</evidence>
<dbReference type="InterPro" id="IPR005835">
    <property type="entry name" value="NTP_transferase_dom"/>
</dbReference>
<dbReference type="CDD" id="cd06422">
    <property type="entry name" value="NTP_transferase_like_1"/>
    <property type="match status" value="1"/>
</dbReference>
<dbReference type="Pfam" id="PF00483">
    <property type="entry name" value="NTP_transferase"/>
    <property type="match status" value="1"/>
</dbReference>
<evidence type="ECO:0000313" key="4">
    <source>
        <dbReference type="EMBL" id="SIS84769.1"/>
    </source>
</evidence>
<keyword evidence="5" id="KW-1185">Reference proteome</keyword>
<sequence>MKAMILAAGRGTRMAPLTDKCPKPLIPLCGKPLIVHHLEKLAAAGIKEVVINHAWLGEQIEQHLGDGSAWGLTIHYSAETDALETGGGVYQALPLLGAAPFLLINGDVWTDWDYTEAAQYELNESDLGCLWLVDNPDHNPKGDFALQAGRVVNEPQLTFSGVSVLKPELWASATAGAYPLAPMLREAMTTNRLAGQLMNGRWVDVGTPERLMTLENDLLNQDGGDD</sequence>
<organism evidence="4 5">
    <name type="scientific">Thalassolituus maritimus</name>
    <dbReference type="NCBI Taxonomy" id="484498"/>
    <lineage>
        <taxon>Bacteria</taxon>
        <taxon>Pseudomonadati</taxon>
        <taxon>Pseudomonadota</taxon>
        <taxon>Gammaproteobacteria</taxon>
        <taxon>Oceanospirillales</taxon>
        <taxon>Oceanospirillaceae</taxon>
        <taxon>Thalassolituus</taxon>
    </lineage>
</organism>
<dbReference type="RefSeq" id="WP_076515467.1">
    <property type="nucleotide sequence ID" value="NZ_FTOH01000005.1"/>
</dbReference>
<keyword evidence="1 4" id="KW-0808">Transferase</keyword>
<dbReference type="SUPFAM" id="SSF53448">
    <property type="entry name" value="Nucleotide-diphospho-sugar transferases"/>
    <property type="match status" value="1"/>
</dbReference>
<reference evidence="5" key="1">
    <citation type="submission" date="2017-01" db="EMBL/GenBank/DDBJ databases">
        <authorList>
            <person name="Varghese N."/>
            <person name="Submissions S."/>
        </authorList>
    </citation>
    <scope>NUCLEOTIDE SEQUENCE [LARGE SCALE GENOMIC DNA]</scope>
    <source>
        <strain evidence="5">DSM 24913</strain>
    </source>
</reference>
<evidence type="ECO:0000256" key="1">
    <source>
        <dbReference type="ARBA" id="ARBA00022679"/>
    </source>
</evidence>